<gene>
    <name evidence="1" type="ORF">ICC18_24705</name>
</gene>
<protein>
    <submittedName>
        <fullName evidence="1">Uncharacterized protein</fullName>
    </submittedName>
</protein>
<reference evidence="1" key="1">
    <citation type="submission" date="2020-09" db="EMBL/GenBank/DDBJ databases">
        <title>Draft Genome Sequence of Paenibacillus sp. WST5.</title>
        <authorList>
            <person name="Bao Z."/>
        </authorList>
    </citation>
    <scope>NUCLEOTIDE SEQUENCE</scope>
    <source>
        <strain evidence="1">WST5</strain>
    </source>
</reference>
<dbReference type="AlphaFoldDB" id="A0A926QKY3"/>
<keyword evidence="2" id="KW-1185">Reference proteome</keyword>
<organism evidence="1 2">
    <name type="scientific">Paenibacillus sedimenti</name>
    <dbReference type="NCBI Taxonomy" id="2770274"/>
    <lineage>
        <taxon>Bacteria</taxon>
        <taxon>Bacillati</taxon>
        <taxon>Bacillota</taxon>
        <taxon>Bacilli</taxon>
        <taxon>Bacillales</taxon>
        <taxon>Paenibacillaceae</taxon>
        <taxon>Paenibacillus</taxon>
    </lineage>
</organism>
<dbReference type="Proteomes" id="UP000650466">
    <property type="component" value="Unassembled WGS sequence"/>
</dbReference>
<dbReference type="RefSeq" id="WP_188177083.1">
    <property type="nucleotide sequence ID" value="NZ_JACVVD010000010.1"/>
</dbReference>
<dbReference type="EMBL" id="JACVVD010000010">
    <property type="protein sequence ID" value="MBD0383306.1"/>
    <property type="molecule type" value="Genomic_DNA"/>
</dbReference>
<evidence type="ECO:0000313" key="2">
    <source>
        <dbReference type="Proteomes" id="UP000650466"/>
    </source>
</evidence>
<proteinExistence type="predicted"/>
<comment type="caution">
    <text evidence="1">The sequence shown here is derived from an EMBL/GenBank/DDBJ whole genome shotgun (WGS) entry which is preliminary data.</text>
</comment>
<sequence>MFPDVKEYRQSELYSEIVRSFNGNEHLQRLYIWFGEKWGVKVKASGHFGEDEWLAKLSIEDQ</sequence>
<accession>A0A926QKY3</accession>
<evidence type="ECO:0000313" key="1">
    <source>
        <dbReference type="EMBL" id="MBD0383306.1"/>
    </source>
</evidence>
<name>A0A926QKY3_9BACL</name>